<evidence type="ECO:0000256" key="2">
    <source>
        <dbReference type="SAM" id="MobiDB-lite"/>
    </source>
</evidence>
<feature type="region of interest" description="Disordered" evidence="2">
    <location>
        <begin position="467"/>
        <end position="502"/>
    </location>
</feature>
<gene>
    <name evidence="3" type="ORF">Ciccas_001585</name>
</gene>
<reference evidence="3 4" key="1">
    <citation type="submission" date="2024-11" db="EMBL/GenBank/DDBJ databases">
        <title>Adaptive evolution of stress response genes in parasites aligns with host niche diversity.</title>
        <authorList>
            <person name="Hahn C."/>
            <person name="Resl P."/>
        </authorList>
    </citation>
    <scope>NUCLEOTIDE SEQUENCE [LARGE SCALE GENOMIC DNA]</scope>
    <source>
        <strain evidence="3">EGGRZ-B1_66</strain>
        <tissue evidence="3">Body</tissue>
    </source>
</reference>
<dbReference type="Proteomes" id="UP001626550">
    <property type="component" value="Unassembled WGS sequence"/>
</dbReference>
<feature type="coiled-coil region" evidence="1">
    <location>
        <begin position="136"/>
        <end position="223"/>
    </location>
</feature>
<proteinExistence type="predicted"/>
<evidence type="ECO:0000256" key="1">
    <source>
        <dbReference type="SAM" id="Coils"/>
    </source>
</evidence>
<feature type="coiled-coil region" evidence="1">
    <location>
        <begin position="8"/>
        <end position="77"/>
    </location>
</feature>
<organism evidence="3 4">
    <name type="scientific">Cichlidogyrus casuarinus</name>
    <dbReference type="NCBI Taxonomy" id="1844966"/>
    <lineage>
        <taxon>Eukaryota</taxon>
        <taxon>Metazoa</taxon>
        <taxon>Spiralia</taxon>
        <taxon>Lophotrochozoa</taxon>
        <taxon>Platyhelminthes</taxon>
        <taxon>Monogenea</taxon>
        <taxon>Monopisthocotylea</taxon>
        <taxon>Dactylogyridea</taxon>
        <taxon>Ancyrocephalidae</taxon>
        <taxon>Cichlidogyrus</taxon>
    </lineage>
</organism>
<comment type="caution">
    <text evidence="3">The sequence shown here is derived from an EMBL/GenBank/DDBJ whole genome shotgun (WGS) entry which is preliminary data.</text>
</comment>
<keyword evidence="1" id="KW-0175">Coiled coil</keyword>
<dbReference type="EMBL" id="JBJKFK010000107">
    <property type="protein sequence ID" value="KAL3319715.1"/>
    <property type="molecule type" value="Genomic_DNA"/>
</dbReference>
<sequence>MFEMMRDYEFENQEAKNVVSQNRQLQHQIDTLASELEQYKEFSTRPTVRELTLESQVQRLKQDLDANDAELQVIRTRLQDALANELKFNERISHLQGQLMTAEATEARLESSWRAKLQCQEETLRGDFSKKRTKMSQEFEEQLKCMKSQLEAAENELTYATKKSNEAVEKTLNEALQEAEKERDQIWRIEFPARLEECKQNWLSEANADLEKKITQATQAERKRVIEQEFPSKIAEVKLQMEKSKEEEVISWKREEWPKLEKVAKQEGMDECAKQNHQTIVLQALRTHEAEFDCLTKDQLSDLCLNTVQRYMIELADFVDSSLKQFSILNLQLEGYSDFITLKQHLKNVFSTLFEELATLRKENDNMTSLLHEEIPNYVIQCQQKCIDLINNRLHEVHSESVKMFVERMFKTLKIDDPETVVLMEISSVRTQSLVRMLLNVRDKMLSKPLLSPSLLVPLQAQEIPLLSKKGKGPSPLPRKVQAQSSTSTSGCSSTGNTTPRDAIVNEESHQTSESVTCTIEKLFQSNCVE</sequence>
<keyword evidence="4" id="KW-1185">Reference proteome</keyword>
<accession>A0ABD2QJU6</accession>
<dbReference type="AlphaFoldDB" id="A0ABD2QJU6"/>
<protein>
    <submittedName>
        <fullName evidence="3">Uncharacterized protein</fullName>
    </submittedName>
</protein>
<evidence type="ECO:0000313" key="4">
    <source>
        <dbReference type="Proteomes" id="UP001626550"/>
    </source>
</evidence>
<evidence type="ECO:0000313" key="3">
    <source>
        <dbReference type="EMBL" id="KAL3319715.1"/>
    </source>
</evidence>
<name>A0ABD2QJU6_9PLAT</name>
<feature type="compositionally biased region" description="Low complexity" evidence="2">
    <location>
        <begin position="485"/>
        <end position="499"/>
    </location>
</feature>